<accession>A0A9Q4CSM9</accession>
<feature type="domain" description="N-acetyltransferase" evidence="1">
    <location>
        <begin position="4"/>
        <end position="182"/>
    </location>
</feature>
<dbReference type="EC" id="2.3.1.-" evidence="2"/>
<proteinExistence type="predicted"/>
<dbReference type="EMBL" id="JAPNMI010000017">
    <property type="protein sequence ID" value="MCY0791884.1"/>
    <property type="molecule type" value="Genomic_DNA"/>
</dbReference>
<dbReference type="InterPro" id="IPR000182">
    <property type="entry name" value="GNAT_dom"/>
</dbReference>
<organism evidence="2 3">
    <name type="scientific">Morganella morganii</name>
    <name type="common">Proteus morganii</name>
    <dbReference type="NCBI Taxonomy" id="582"/>
    <lineage>
        <taxon>Bacteria</taxon>
        <taxon>Pseudomonadati</taxon>
        <taxon>Pseudomonadota</taxon>
        <taxon>Gammaproteobacteria</taxon>
        <taxon>Enterobacterales</taxon>
        <taxon>Morganellaceae</taxon>
        <taxon>Morganella</taxon>
    </lineage>
</organism>
<dbReference type="PROSITE" id="PS51186">
    <property type="entry name" value="GNAT"/>
    <property type="match status" value="1"/>
</dbReference>
<dbReference type="GO" id="GO:0016747">
    <property type="term" value="F:acyltransferase activity, transferring groups other than amino-acyl groups"/>
    <property type="evidence" value="ECO:0007669"/>
    <property type="project" value="InterPro"/>
</dbReference>
<dbReference type="RefSeq" id="WP_250148995.1">
    <property type="nucleotide sequence ID" value="NZ_JALMEJ010000007.1"/>
</dbReference>
<dbReference type="Gene3D" id="3.40.630.30">
    <property type="match status" value="1"/>
</dbReference>
<dbReference type="AlphaFoldDB" id="A0A9Q4CSM9"/>
<dbReference type="CDD" id="cd04301">
    <property type="entry name" value="NAT_SF"/>
    <property type="match status" value="1"/>
</dbReference>
<keyword evidence="2" id="KW-0808">Transferase</keyword>
<keyword evidence="2" id="KW-0012">Acyltransferase</keyword>
<protein>
    <submittedName>
        <fullName evidence="2">GNAT family N-acetyltransferase</fullName>
        <ecNumber evidence="2">2.3.1.-</ecNumber>
    </submittedName>
</protein>
<evidence type="ECO:0000313" key="2">
    <source>
        <dbReference type="EMBL" id="MCY0791884.1"/>
    </source>
</evidence>
<gene>
    <name evidence="2" type="ORF">N0392_19665</name>
</gene>
<sequence length="182" mass="20843">MMTLLTRLLERQEIPQVWSIDRTELIEHLYLHQKGELVLSAQRFDMRDWPEGEAEHYTPILLDSFDRGAPFFGVFDGETLVAAASVDPRPVTFDADETALRQLSFLHISKVYRGRGIGRQLFACCETAAKEMGAKGFYISSIPSENTVHFYQHLGCELIAKPDPALFALEPEDIHFVYFFRD</sequence>
<name>A0A9Q4CSM9_MORMO</name>
<reference evidence="2" key="1">
    <citation type="submission" date="2022-08" db="EMBL/GenBank/DDBJ databases">
        <authorList>
            <person name="Dale J.L."/>
        </authorList>
    </citation>
    <scope>NUCLEOTIDE SEQUENCE</scope>
    <source>
        <strain evidence="2">2022EL-00758</strain>
    </source>
</reference>
<evidence type="ECO:0000313" key="3">
    <source>
        <dbReference type="Proteomes" id="UP001076655"/>
    </source>
</evidence>
<dbReference type="SUPFAM" id="SSF55729">
    <property type="entry name" value="Acyl-CoA N-acyltransferases (Nat)"/>
    <property type="match status" value="1"/>
</dbReference>
<comment type="caution">
    <text evidence="2">The sequence shown here is derived from an EMBL/GenBank/DDBJ whole genome shotgun (WGS) entry which is preliminary data.</text>
</comment>
<dbReference type="Proteomes" id="UP001076655">
    <property type="component" value="Unassembled WGS sequence"/>
</dbReference>
<dbReference type="InterPro" id="IPR016181">
    <property type="entry name" value="Acyl_CoA_acyltransferase"/>
</dbReference>
<evidence type="ECO:0000259" key="1">
    <source>
        <dbReference type="PROSITE" id="PS51186"/>
    </source>
</evidence>
<dbReference type="Pfam" id="PF00583">
    <property type="entry name" value="Acetyltransf_1"/>
    <property type="match status" value="1"/>
</dbReference>